<dbReference type="Gene3D" id="1.10.443.10">
    <property type="entry name" value="Intergrase catalytic core"/>
    <property type="match status" value="1"/>
</dbReference>
<accession>A0A5J4KBA4</accession>
<gene>
    <name evidence="3" type="ORF">KTAU_25780</name>
</gene>
<dbReference type="GO" id="GO:0003677">
    <property type="term" value="F:DNA binding"/>
    <property type="evidence" value="ECO:0007669"/>
    <property type="project" value="InterPro"/>
</dbReference>
<dbReference type="EMBL" id="BKZV01000003">
    <property type="protein sequence ID" value="GER83941.1"/>
    <property type="molecule type" value="Genomic_DNA"/>
</dbReference>
<evidence type="ECO:0000259" key="2">
    <source>
        <dbReference type="PROSITE" id="PS51898"/>
    </source>
</evidence>
<comment type="caution">
    <text evidence="3">The sequence shown here is derived from an EMBL/GenBank/DDBJ whole genome shotgun (WGS) entry which is preliminary data.</text>
</comment>
<protein>
    <recommendedName>
        <fullName evidence="2">Tyr recombinase domain-containing protein</fullName>
    </recommendedName>
</protein>
<name>A0A5J4KBA4_9CHLR</name>
<dbReference type="InterPro" id="IPR011010">
    <property type="entry name" value="DNA_brk_join_enz"/>
</dbReference>
<dbReference type="GO" id="GO:0006310">
    <property type="term" value="P:DNA recombination"/>
    <property type="evidence" value="ECO:0007669"/>
    <property type="project" value="UniProtKB-KW"/>
</dbReference>
<evidence type="ECO:0000313" key="4">
    <source>
        <dbReference type="Proteomes" id="UP000334820"/>
    </source>
</evidence>
<keyword evidence="1" id="KW-0233">DNA recombination</keyword>
<evidence type="ECO:0000256" key="1">
    <source>
        <dbReference type="ARBA" id="ARBA00023172"/>
    </source>
</evidence>
<dbReference type="AlphaFoldDB" id="A0A5J4KBA4"/>
<dbReference type="GO" id="GO:0015074">
    <property type="term" value="P:DNA integration"/>
    <property type="evidence" value="ECO:0007669"/>
    <property type="project" value="InterPro"/>
</dbReference>
<dbReference type="InterPro" id="IPR002104">
    <property type="entry name" value="Integrase_catalytic"/>
</dbReference>
<evidence type="ECO:0000313" key="3">
    <source>
        <dbReference type="EMBL" id="GER83941.1"/>
    </source>
</evidence>
<dbReference type="SUPFAM" id="SSF56349">
    <property type="entry name" value="DNA breaking-rejoining enzymes"/>
    <property type="match status" value="1"/>
</dbReference>
<proteinExistence type="predicted"/>
<dbReference type="PROSITE" id="PS51898">
    <property type="entry name" value="TYR_RECOMBINASE"/>
    <property type="match status" value="1"/>
</dbReference>
<dbReference type="Pfam" id="PF00589">
    <property type="entry name" value="Phage_integrase"/>
    <property type="match status" value="1"/>
</dbReference>
<keyword evidence="4" id="KW-1185">Reference proteome</keyword>
<sequence>MRRKYYQLLDQVSLPRIHFHDLRHSTATIQLAMGVNIKVVQELLGHSQVTVTLGIYGHVLPEMQGEALRKMEELLRGEQNK</sequence>
<dbReference type="Proteomes" id="UP000334820">
    <property type="component" value="Unassembled WGS sequence"/>
</dbReference>
<reference evidence="3 4" key="1">
    <citation type="journal article" date="2019" name="Int. J. Syst. Evol. Microbiol.">
        <title>Thermogemmatispora aurantia sp. nov. and Thermogemmatispora argillosa sp. nov., within the class Ktedonobacteria, and emended description of the genus Thermogemmatispora.</title>
        <authorList>
            <person name="Zheng Y."/>
            <person name="Wang C.M."/>
            <person name="Sakai Y."/>
            <person name="Abe K."/>
            <person name="Yokota A."/>
            <person name="Yabe S."/>
        </authorList>
    </citation>
    <scope>NUCLEOTIDE SEQUENCE [LARGE SCALE GENOMIC DNA]</scope>
    <source>
        <strain evidence="3 4">A1-2</strain>
    </source>
</reference>
<dbReference type="RefSeq" id="WP_170293249.1">
    <property type="nucleotide sequence ID" value="NZ_BKZV01000003.1"/>
</dbReference>
<dbReference type="InterPro" id="IPR013762">
    <property type="entry name" value="Integrase-like_cat_sf"/>
</dbReference>
<feature type="domain" description="Tyr recombinase" evidence="2">
    <location>
        <begin position="1"/>
        <end position="69"/>
    </location>
</feature>
<organism evidence="3 4">
    <name type="scientific">Thermogemmatispora aurantia</name>
    <dbReference type="NCBI Taxonomy" id="2045279"/>
    <lineage>
        <taxon>Bacteria</taxon>
        <taxon>Bacillati</taxon>
        <taxon>Chloroflexota</taxon>
        <taxon>Ktedonobacteria</taxon>
        <taxon>Thermogemmatisporales</taxon>
        <taxon>Thermogemmatisporaceae</taxon>
        <taxon>Thermogemmatispora</taxon>
    </lineage>
</organism>